<dbReference type="AlphaFoldDB" id="A0A0E9WTV3"/>
<dbReference type="EMBL" id="GBXM01014790">
    <property type="protein sequence ID" value="JAH93787.1"/>
    <property type="molecule type" value="Transcribed_RNA"/>
</dbReference>
<protein>
    <submittedName>
        <fullName evidence="1">Uncharacterized protein</fullName>
    </submittedName>
</protein>
<accession>A0A0E9WTV3</accession>
<organism evidence="1">
    <name type="scientific">Anguilla anguilla</name>
    <name type="common">European freshwater eel</name>
    <name type="synonym">Muraena anguilla</name>
    <dbReference type="NCBI Taxonomy" id="7936"/>
    <lineage>
        <taxon>Eukaryota</taxon>
        <taxon>Metazoa</taxon>
        <taxon>Chordata</taxon>
        <taxon>Craniata</taxon>
        <taxon>Vertebrata</taxon>
        <taxon>Euteleostomi</taxon>
        <taxon>Actinopterygii</taxon>
        <taxon>Neopterygii</taxon>
        <taxon>Teleostei</taxon>
        <taxon>Anguilliformes</taxon>
        <taxon>Anguillidae</taxon>
        <taxon>Anguilla</taxon>
    </lineage>
</organism>
<proteinExistence type="predicted"/>
<evidence type="ECO:0000313" key="1">
    <source>
        <dbReference type="EMBL" id="JAH93787.1"/>
    </source>
</evidence>
<reference evidence="1" key="1">
    <citation type="submission" date="2014-11" db="EMBL/GenBank/DDBJ databases">
        <authorList>
            <person name="Amaro Gonzalez C."/>
        </authorList>
    </citation>
    <scope>NUCLEOTIDE SEQUENCE</scope>
</reference>
<name>A0A0E9WTV3_ANGAN</name>
<reference evidence="1" key="2">
    <citation type="journal article" date="2015" name="Fish Shellfish Immunol.">
        <title>Early steps in the European eel (Anguilla anguilla)-Vibrio vulnificus interaction in the gills: Role of the RtxA13 toxin.</title>
        <authorList>
            <person name="Callol A."/>
            <person name="Pajuelo D."/>
            <person name="Ebbesson L."/>
            <person name="Teles M."/>
            <person name="MacKenzie S."/>
            <person name="Amaro C."/>
        </authorList>
    </citation>
    <scope>NUCLEOTIDE SEQUENCE</scope>
</reference>
<sequence>MENSPYPARQRNGPAKIQYSRGGGLCLCTSKTCRFKVWILKIEVLVKVGLCVCVNTVLSTISLRTCP</sequence>